<dbReference type="InterPro" id="IPR005835">
    <property type="entry name" value="NTP_transferase_dom"/>
</dbReference>
<evidence type="ECO:0000256" key="3">
    <source>
        <dbReference type="ARBA" id="ARBA00023315"/>
    </source>
</evidence>
<comment type="catalytic activity">
    <reaction evidence="4">
        <text>alpha-D-glucosamine 1-phosphate + acetyl-CoA = N-acetyl-alpha-D-glucosamine 1-phosphate + CoA + H(+)</text>
        <dbReference type="Rhea" id="RHEA:13725"/>
        <dbReference type="ChEBI" id="CHEBI:15378"/>
        <dbReference type="ChEBI" id="CHEBI:57287"/>
        <dbReference type="ChEBI" id="CHEBI:57288"/>
        <dbReference type="ChEBI" id="CHEBI:57776"/>
        <dbReference type="ChEBI" id="CHEBI:58516"/>
        <dbReference type="EC" id="2.3.1.157"/>
    </reaction>
</comment>
<dbReference type="CDD" id="cd02540">
    <property type="entry name" value="GT2_GlmU_N_bac"/>
    <property type="match status" value="1"/>
</dbReference>
<keyword evidence="3" id="KW-0012">Acyltransferase</keyword>
<keyword evidence="1" id="KW-0808">Transferase</keyword>
<name>A0A523S265_UNCAE</name>
<dbReference type="Pfam" id="PF00483">
    <property type="entry name" value="NTP_transferase"/>
    <property type="match status" value="1"/>
</dbReference>
<dbReference type="GO" id="GO:0019134">
    <property type="term" value="F:glucosamine-1-phosphate N-acetyltransferase activity"/>
    <property type="evidence" value="ECO:0007669"/>
    <property type="project" value="UniProtKB-EC"/>
</dbReference>
<organism evidence="8 9">
    <name type="scientific">Aerophobetes bacterium</name>
    <dbReference type="NCBI Taxonomy" id="2030807"/>
    <lineage>
        <taxon>Bacteria</taxon>
        <taxon>Candidatus Aerophobota</taxon>
    </lineage>
</organism>
<keyword evidence="2" id="KW-0548">Nucleotidyltransferase</keyword>
<dbReference type="AlphaFoldDB" id="A0A523S265"/>
<proteinExistence type="predicted"/>
<evidence type="ECO:0000259" key="7">
    <source>
        <dbReference type="Pfam" id="PF00483"/>
    </source>
</evidence>
<reference evidence="8 9" key="1">
    <citation type="submission" date="2019-03" db="EMBL/GenBank/DDBJ databases">
        <title>Metabolic potential of uncultured bacteria and archaea associated with petroleum seepage in deep-sea sediments.</title>
        <authorList>
            <person name="Dong X."/>
            <person name="Hubert C."/>
        </authorList>
    </citation>
    <scope>NUCLEOTIDE SEQUENCE [LARGE SCALE GENOMIC DNA]</scope>
    <source>
        <strain evidence="8">E44_bin7</strain>
    </source>
</reference>
<comment type="catalytic activity">
    <reaction evidence="5">
        <text>N-acetyl-alpha-D-glucosamine 1-phosphate + UTP + H(+) = UDP-N-acetyl-alpha-D-glucosamine + diphosphate</text>
        <dbReference type="Rhea" id="RHEA:13509"/>
        <dbReference type="ChEBI" id="CHEBI:15378"/>
        <dbReference type="ChEBI" id="CHEBI:33019"/>
        <dbReference type="ChEBI" id="CHEBI:46398"/>
        <dbReference type="ChEBI" id="CHEBI:57705"/>
        <dbReference type="ChEBI" id="CHEBI:57776"/>
        <dbReference type="EC" id="2.7.7.23"/>
    </reaction>
</comment>
<evidence type="ECO:0000256" key="6">
    <source>
        <dbReference type="ARBA" id="ARBA00049628"/>
    </source>
</evidence>
<dbReference type="InterPro" id="IPR029044">
    <property type="entry name" value="Nucleotide-diphossugar_trans"/>
</dbReference>
<evidence type="ECO:0000256" key="1">
    <source>
        <dbReference type="ARBA" id="ARBA00022679"/>
    </source>
</evidence>
<gene>
    <name evidence="8" type="ORF">E3J84_02010</name>
</gene>
<feature type="domain" description="Nucleotidyl transferase" evidence="7">
    <location>
        <begin position="5"/>
        <end position="189"/>
    </location>
</feature>
<comment type="function">
    <text evidence="6">Catalyzes the last two sequential reactions in the de novo biosynthetic pathway for UDP-N-acetylglucosamine (UDP-GlcNAc). The C-terminal domain catalyzes the transfer of acetyl group from acetyl coenzyme A to glucosamine-1-phosphate (GlcN-1-P) to produce N-acetylglucosamine-1-phosphate (GlcNAc-1-P), which is converted into UDP-GlcNAc by the transfer of uridine 5-monophosphate (from uridine 5-triphosphate), a reaction catalyzed by the N-terminal domain.</text>
</comment>
<dbReference type="GO" id="GO:0003977">
    <property type="term" value="F:UDP-N-acetylglucosamine diphosphorylase activity"/>
    <property type="evidence" value="ECO:0007669"/>
    <property type="project" value="UniProtKB-EC"/>
</dbReference>
<comment type="caution">
    <text evidence="8">The sequence shown here is derived from an EMBL/GenBank/DDBJ whole genome shotgun (WGS) entry which is preliminary data.</text>
</comment>
<evidence type="ECO:0000256" key="5">
    <source>
        <dbReference type="ARBA" id="ARBA00048493"/>
    </source>
</evidence>
<dbReference type="Proteomes" id="UP000316360">
    <property type="component" value="Unassembled WGS sequence"/>
</dbReference>
<dbReference type="PANTHER" id="PTHR43584:SF3">
    <property type="entry name" value="BIFUNCTIONAL PROTEIN GLMU"/>
    <property type="match status" value="1"/>
</dbReference>
<evidence type="ECO:0000313" key="9">
    <source>
        <dbReference type="Proteomes" id="UP000316360"/>
    </source>
</evidence>
<dbReference type="Gene3D" id="3.90.550.10">
    <property type="entry name" value="Spore Coat Polysaccharide Biosynthesis Protein SpsA, Chain A"/>
    <property type="match status" value="1"/>
</dbReference>
<dbReference type="InterPro" id="IPR050065">
    <property type="entry name" value="GlmU-like"/>
</dbReference>
<evidence type="ECO:0000256" key="2">
    <source>
        <dbReference type="ARBA" id="ARBA00022695"/>
    </source>
</evidence>
<dbReference type="SUPFAM" id="SSF53448">
    <property type="entry name" value="Nucleotide-diphospho-sugar transferases"/>
    <property type="match status" value="1"/>
</dbReference>
<evidence type="ECO:0000256" key="4">
    <source>
        <dbReference type="ARBA" id="ARBA00048247"/>
    </source>
</evidence>
<protein>
    <recommendedName>
        <fullName evidence="7">Nucleotidyl transferase domain-containing protein</fullName>
    </recommendedName>
</protein>
<dbReference type="EMBL" id="SOKJ01000106">
    <property type="protein sequence ID" value="TET12134.1"/>
    <property type="molecule type" value="Genomic_DNA"/>
</dbReference>
<sequence length="247" mass="27455">MKNVKAVILAAGEGTRMKSPLSKLIHHVYYQSLVEFPARACIESGIGETIVVVGHQADKIRGILGEKFTYLYQKKRLGTGDALRQAVPLLRSFKGELVVLPGDAPFITSSVLIELIHQHRKTKPAATVVTALLSEPGYYGRVIHNGYLGIKKIVESKDASPQEIKVKEINSGVYCFDTQKLLPLLSQLSCNNVKKEYYLTEAIYLFNKRGLKVEALGVDDPTIALGVNTRKDLKRVTQIMKEKKFNS</sequence>
<dbReference type="PANTHER" id="PTHR43584">
    <property type="entry name" value="NUCLEOTIDYL TRANSFERASE"/>
    <property type="match status" value="1"/>
</dbReference>
<accession>A0A523S265</accession>
<evidence type="ECO:0000313" key="8">
    <source>
        <dbReference type="EMBL" id="TET12134.1"/>
    </source>
</evidence>